<keyword evidence="7" id="KW-0238">DNA-binding</keyword>
<feature type="compositionally biased region" description="Basic and acidic residues" evidence="10">
    <location>
        <begin position="139"/>
        <end position="167"/>
    </location>
</feature>
<proteinExistence type="inferred from homology"/>
<evidence type="ECO:0000313" key="15">
    <source>
        <dbReference type="WBParaSite" id="ALUE_0001261701-mRNA-1"/>
    </source>
</evidence>
<dbReference type="Pfam" id="PF01426">
    <property type="entry name" value="BAH"/>
    <property type="match status" value="1"/>
</dbReference>
<dbReference type="InterPro" id="IPR035170">
    <property type="entry name" value="MTA1_R1"/>
</dbReference>
<dbReference type="GO" id="GO:0043565">
    <property type="term" value="F:sequence-specific DNA binding"/>
    <property type="evidence" value="ECO:0007669"/>
    <property type="project" value="InterPro"/>
</dbReference>
<dbReference type="Gene3D" id="2.30.30.490">
    <property type="match status" value="2"/>
</dbReference>
<dbReference type="AlphaFoldDB" id="A0A0M3I6E9"/>
<feature type="compositionally biased region" description="Basic and acidic residues" evidence="10">
    <location>
        <begin position="233"/>
        <end position="246"/>
    </location>
</feature>
<dbReference type="Gene3D" id="4.10.1240.50">
    <property type="match status" value="1"/>
</dbReference>
<evidence type="ECO:0000256" key="7">
    <source>
        <dbReference type="ARBA" id="ARBA00023125"/>
    </source>
</evidence>
<dbReference type="GO" id="GO:0042826">
    <property type="term" value="F:histone deacetylase binding"/>
    <property type="evidence" value="ECO:0007669"/>
    <property type="project" value="TreeGrafter"/>
</dbReference>
<dbReference type="PANTHER" id="PTHR10865:SF29">
    <property type="entry name" value="METASTASIS ASSOCIATED 1-LIKE, ISOFORM D"/>
    <property type="match status" value="1"/>
</dbReference>
<evidence type="ECO:0000256" key="1">
    <source>
        <dbReference type="ARBA" id="ARBA00004123"/>
    </source>
</evidence>
<dbReference type="PROSITE" id="PS51156">
    <property type="entry name" value="ELM2"/>
    <property type="match status" value="1"/>
</dbReference>
<dbReference type="PROSITE" id="PS51293">
    <property type="entry name" value="SANT"/>
    <property type="match status" value="1"/>
</dbReference>
<evidence type="ECO:0000256" key="6">
    <source>
        <dbReference type="ARBA" id="ARBA00022833"/>
    </source>
</evidence>
<dbReference type="Pfam" id="PF17226">
    <property type="entry name" value="MTA_R1"/>
    <property type="match status" value="1"/>
</dbReference>
<dbReference type="PROSITE" id="PS51038">
    <property type="entry name" value="BAH"/>
    <property type="match status" value="1"/>
</dbReference>
<evidence type="ECO:0000256" key="4">
    <source>
        <dbReference type="ARBA" id="ARBA00022723"/>
    </source>
</evidence>
<sequence>LKSLFIYISADVIGTARRSVKERRGQLLLSLSERARSSNCRSVSDYVYFEISSAAPYQVRRIEELNKISSAAPYQVRRIEELNKTPTGNVEAKVLCYYRRRDISPALLKIADRAECVEEKYSSCLQKYGNEIRYGKNGSTEKKNTEMRDDMGENGNTKRAETRENAEIRRKKTEVSCLIEMRSVRLDYRVGSLINSRHRLIGKSSARRSGINGDVKEDNTSEDESAAGSSENGPEKEAEIKRDSSESPRPMQVDTGENDEDSKKAPEDKSKNDDDEEKVEGGYGPAGLPKGSENLTPKERHLLRQHELFLSRQVEALPATHIRGKCTVTLLSEVETPESYLGKDLLLRQHELFLSRQVEALPATHIRGKCTVTLLSEVETPESYLGKDDVFFYSLVYDPVAMTLLADKGEIRVGDKYQCEVPEEMEPDALKDENKENGNLVIAEEESEDQPVVSTTEREALVYHPHHNLTDRDIDQFLIIARAVGTFSRALDTSSSMKLPSLHMTAAAASRDVTLFHAMALLHQANYDVGQAVKYLVPPPSKQHYPLDADKTTSHNTVSLGGPILCRDQMEEWSAAEANLFEEAIEKYGKDFNDIRGDFLPWKSLRDIVEYYYMWKTTNRYVEVKKSKAMEQESKLKQVYIPNYNKPNPNLVGPPNASGHPVRGTSACESCEAEESSQWYAWGPAHLQLRLCNECWTMWKKNGGLKRVHKYESYDLNGTASLDMLNAAQQVQAQKVNTGPLLTSTTLIKSNIALPITQTSRNGGIAGRPTGGQVIARLPASHPQQLAGQQKFIGQANLPVGPKTRVAFYLNTTLSMRIARRLAPKALLNLRRSARRPFLPINGHAIKQYCTTRQPMEIIRAAKQIKGNKLPDAVLAQLAASIIASGSQFAAFAGSSSTTAQKRPQPMVDKSVPTAKRQHMSSSVPPHQIHVQQQQQTHHTVHHAPAVTQQHTLGGAVTTSSHTHVSGVHHKGTTAVLTTSKQTRGHSHDPKPVAAVPPLSLPTNVHLPPNLALQKAALLVAAQQASVSRAVAAASAAVAASSKDASSAMRKKQTPDSRWSGADERLLFLAGPRLKMLRKRICAKKVARRIALHPCRSSDFVTKQLPNLQGFFI</sequence>
<reference evidence="15" key="1">
    <citation type="submission" date="2016-05" db="UniProtKB">
        <authorList>
            <consortium name="WormBaseParasite"/>
        </authorList>
    </citation>
    <scope>IDENTIFICATION</scope>
</reference>
<dbReference type="Proteomes" id="UP000036681">
    <property type="component" value="Unplaced"/>
</dbReference>
<dbReference type="InterPro" id="IPR009057">
    <property type="entry name" value="Homeodomain-like_sf"/>
</dbReference>
<feature type="region of interest" description="Disordered" evidence="10">
    <location>
        <begin position="135"/>
        <end position="167"/>
    </location>
</feature>
<feature type="domain" description="BAH" evidence="11">
    <location>
        <begin position="286"/>
        <end position="408"/>
    </location>
</feature>
<dbReference type="Gene3D" id="1.10.10.60">
    <property type="entry name" value="Homeodomain-like"/>
    <property type="match status" value="1"/>
</dbReference>
<evidence type="ECO:0000259" key="12">
    <source>
        <dbReference type="PROSITE" id="PS51156"/>
    </source>
</evidence>
<dbReference type="InterPro" id="IPR000949">
    <property type="entry name" value="ELM2_dom"/>
</dbReference>
<dbReference type="WBParaSite" id="ALUE_0001261701-mRNA-1">
    <property type="protein sequence ID" value="ALUE_0001261701-mRNA-1"/>
    <property type="gene ID" value="ALUE_0001261701"/>
</dbReference>
<dbReference type="InterPro" id="IPR040138">
    <property type="entry name" value="MIER/MTA"/>
</dbReference>
<dbReference type="SMART" id="SM00717">
    <property type="entry name" value="SANT"/>
    <property type="match status" value="1"/>
</dbReference>
<dbReference type="SMART" id="SM01189">
    <property type="entry name" value="ELM2"/>
    <property type="match status" value="1"/>
</dbReference>
<keyword evidence="2" id="KW-0678">Repressor</keyword>
<evidence type="ECO:0000313" key="14">
    <source>
        <dbReference type="Proteomes" id="UP000036681"/>
    </source>
</evidence>
<dbReference type="SMART" id="SM00401">
    <property type="entry name" value="ZnF_GATA"/>
    <property type="match status" value="1"/>
</dbReference>
<dbReference type="Pfam" id="PF01448">
    <property type="entry name" value="ELM2"/>
    <property type="match status" value="1"/>
</dbReference>
<dbReference type="GO" id="GO:0008270">
    <property type="term" value="F:zinc ion binding"/>
    <property type="evidence" value="ECO:0007669"/>
    <property type="project" value="UniProtKB-KW"/>
</dbReference>
<keyword evidence="4" id="KW-0479">Metal-binding</keyword>
<dbReference type="GO" id="GO:0016581">
    <property type="term" value="C:NuRD complex"/>
    <property type="evidence" value="ECO:0007669"/>
    <property type="project" value="TreeGrafter"/>
</dbReference>
<evidence type="ECO:0000256" key="5">
    <source>
        <dbReference type="ARBA" id="ARBA00022771"/>
    </source>
</evidence>
<keyword evidence="14" id="KW-1185">Reference proteome</keyword>
<feature type="domain" description="ELM2" evidence="12">
    <location>
        <begin position="409"/>
        <end position="540"/>
    </location>
</feature>
<dbReference type="GO" id="GO:0000122">
    <property type="term" value="P:negative regulation of transcription by RNA polymerase II"/>
    <property type="evidence" value="ECO:0007669"/>
    <property type="project" value="TreeGrafter"/>
</dbReference>
<dbReference type="GO" id="GO:0003713">
    <property type="term" value="F:transcription coactivator activity"/>
    <property type="evidence" value="ECO:0007669"/>
    <property type="project" value="TreeGrafter"/>
</dbReference>
<evidence type="ECO:0000256" key="2">
    <source>
        <dbReference type="ARBA" id="ARBA00022491"/>
    </source>
</evidence>
<name>A0A0M3I6E9_ASCLU</name>
<feature type="compositionally biased region" description="Basic and acidic residues" evidence="10">
    <location>
        <begin position="261"/>
        <end position="272"/>
    </location>
</feature>
<evidence type="ECO:0000256" key="10">
    <source>
        <dbReference type="SAM" id="MobiDB-lite"/>
    </source>
</evidence>
<comment type="subcellular location">
    <subcellularLocation>
        <location evidence="1">Nucleus</location>
    </subcellularLocation>
</comment>
<dbReference type="SMART" id="SM00439">
    <property type="entry name" value="BAH"/>
    <property type="match status" value="1"/>
</dbReference>
<organism evidence="14 15">
    <name type="scientific">Ascaris lumbricoides</name>
    <name type="common">Giant roundworm</name>
    <dbReference type="NCBI Taxonomy" id="6252"/>
    <lineage>
        <taxon>Eukaryota</taxon>
        <taxon>Metazoa</taxon>
        <taxon>Ecdysozoa</taxon>
        <taxon>Nematoda</taxon>
        <taxon>Chromadorea</taxon>
        <taxon>Rhabditida</taxon>
        <taxon>Spirurina</taxon>
        <taxon>Ascaridomorpha</taxon>
        <taxon>Ascaridoidea</taxon>
        <taxon>Ascarididae</taxon>
        <taxon>Ascaris</taxon>
    </lineage>
</organism>
<dbReference type="InterPro" id="IPR001005">
    <property type="entry name" value="SANT/Myb"/>
</dbReference>
<comment type="similarity">
    <text evidence="9">Belongs to the metastasis-associated protein family.</text>
</comment>
<evidence type="ECO:0000259" key="11">
    <source>
        <dbReference type="PROSITE" id="PS51038"/>
    </source>
</evidence>
<dbReference type="SUPFAM" id="SSF46689">
    <property type="entry name" value="Homeodomain-like"/>
    <property type="match status" value="1"/>
</dbReference>
<dbReference type="InterPro" id="IPR001025">
    <property type="entry name" value="BAH_dom"/>
</dbReference>
<feature type="region of interest" description="Disordered" evidence="10">
    <location>
        <begin position="205"/>
        <end position="295"/>
    </location>
</feature>
<protein>
    <submittedName>
        <fullName evidence="15">Metastasis-associated protein MTA3</fullName>
    </submittedName>
</protein>
<dbReference type="FunFam" id="1.10.10.60:FF:000012">
    <property type="entry name" value="Metastasis-associated 1 family, member 3"/>
    <property type="match status" value="1"/>
</dbReference>
<evidence type="ECO:0000256" key="3">
    <source>
        <dbReference type="ARBA" id="ARBA00022553"/>
    </source>
</evidence>
<keyword evidence="5" id="KW-0863">Zinc-finger</keyword>
<keyword evidence="6" id="KW-0862">Zinc</keyword>
<dbReference type="InterPro" id="IPR000679">
    <property type="entry name" value="Znf_GATA"/>
</dbReference>
<dbReference type="InterPro" id="IPR043151">
    <property type="entry name" value="BAH_sf"/>
</dbReference>
<keyword evidence="3" id="KW-0597">Phosphoprotein</keyword>
<evidence type="ECO:0000256" key="8">
    <source>
        <dbReference type="ARBA" id="ARBA00023242"/>
    </source>
</evidence>
<dbReference type="Pfam" id="PF00249">
    <property type="entry name" value="Myb_DNA-binding"/>
    <property type="match status" value="1"/>
</dbReference>
<dbReference type="GO" id="GO:0003682">
    <property type="term" value="F:chromatin binding"/>
    <property type="evidence" value="ECO:0007669"/>
    <property type="project" value="InterPro"/>
</dbReference>
<dbReference type="PANTHER" id="PTHR10865">
    <property type="entry name" value="METASTASIS-ASSOCIATED PROTEIN AND MESODERM INDUCTION EARLY RESPONSE PROTEIN"/>
    <property type="match status" value="1"/>
</dbReference>
<accession>A0A0M3I6E9</accession>
<dbReference type="InterPro" id="IPR017884">
    <property type="entry name" value="SANT_dom"/>
</dbReference>
<dbReference type="GO" id="GO:0003714">
    <property type="term" value="F:transcription corepressor activity"/>
    <property type="evidence" value="ECO:0007669"/>
    <property type="project" value="TreeGrafter"/>
</dbReference>
<evidence type="ECO:0000256" key="9">
    <source>
        <dbReference type="ARBA" id="ARBA00093454"/>
    </source>
</evidence>
<dbReference type="CDD" id="cd11661">
    <property type="entry name" value="SANT_MTA3_like"/>
    <property type="match status" value="1"/>
</dbReference>
<dbReference type="FunFam" id="4.10.1240.50:FF:000001">
    <property type="entry name" value="Metastasis-associated 1 family, member 3"/>
    <property type="match status" value="1"/>
</dbReference>
<evidence type="ECO:0000259" key="13">
    <source>
        <dbReference type="PROSITE" id="PS51293"/>
    </source>
</evidence>
<feature type="domain" description="SANT" evidence="13">
    <location>
        <begin position="568"/>
        <end position="620"/>
    </location>
</feature>
<keyword evidence="8" id="KW-0539">Nucleus</keyword>